<evidence type="ECO:0000313" key="3">
    <source>
        <dbReference type="Proteomes" id="UP000198305"/>
    </source>
</evidence>
<dbReference type="Proteomes" id="UP000198305">
    <property type="component" value="Unassembled WGS sequence"/>
</dbReference>
<dbReference type="SUPFAM" id="SSF52499">
    <property type="entry name" value="Isochorismatase-like hydrolases"/>
    <property type="match status" value="1"/>
</dbReference>
<dbReference type="PANTHER" id="PTHR14119:SF3">
    <property type="entry name" value="ISOCHORISMATASE DOMAIN-CONTAINING PROTEIN 2"/>
    <property type="match status" value="1"/>
</dbReference>
<gene>
    <name evidence="2" type="ORF">SAMN05192560_1165</name>
</gene>
<dbReference type="Pfam" id="PF00857">
    <property type="entry name" value="Isochorismatase"/>
    <property type="match status" value="1"/>
</dbReference>
<dbReference type="AlphaFoldDB" id="A0A238ZAY8"/>
<dbReference type="InterPro" id="IPR000868">
    <property type="entry name" value="Isochorismatase-like_dom"/>
</dbReference>
<dbReference type="InterPro" id="IPR050993">
    <property type="entry name" value="Isochorismatase_domain"/>
</dbReference>
<evidence type="ECO:0000313" key="2">
    <source>
        <dbReference type="EMBL" id="SNR80242.1"/>
    </source>
</evidence>
<reference evidence="3" key="1">
    <citation type="submission" date="2017-06" db="EMBL/GenBank/DDBJ databases">
        <authorList>
            <person name="Varghese N."/>
            <person name="Submissions S."/>
        </authorList>
    </citation>
    <scope>NUCLEOTIDE SEQUENCE [LARGE SCALE GENOMIC DNA]</scope>
    <source>
        <strain evidence="3">Ca-68</strain>
    </source>
</reference>
<dbReference type="PANTHER" id="PTHR14119">
    <property type="entry name" value="HYDROLASE"/>
    <property type="match status" value="1"/>
</dbReference>
<evidence type="ECO:0000259" key="1">
    <source>
        <dbReference type="Pfam" id="PF00857"/>
    </source>
</evidence>
<organism evidence="2 3">
    <name type="scientific">Methylobacillus rhizosphaerae</name>
    <dbReference type="NCBI Taxonomy" id="551994"/>
    <lineage>
        <taxon>Bacteria</taxon>
        <taxon>Pseudomonadati</taxon>
        <taxon>Pseudomonadota</taxon>
        <taxon>Betaproteobacteria</taxon>
        <taxon>Nitrosomonadales</taxon>
        <taxon>Methylophilaceae</taxon>
        <taxon>Methylobacillus</taxon>
    </lineage>
</organism>
<name>A0A238ZAY8_9PROT</name>
<dbReference type="InterPro" id="IPR036380">
    <property type="entry name" value="Isochorismatase-like_sf"/>
</dbReference>
<protein>
    <submittedName>
        <fullName evidence="2">Nicotinamidase-related amidase</fullName>
    </submittedName>
</protein>
<keyword evidence="3" id="KW-1185">Reference proteome</keyword>
<sequence length="185" mass="20408">MSYAHLAIRAQSQLLVIDVQEKLAAAMEANAMLSLVRNCSILLQAAQLLEIPVTYTEQYPQGLGSTLHNLSKLTPDAAHIEKVAFSAQAVPEFRQSLDVARQQIILTGMEAHICVLQTALDMQQQGYQVILAEDAVLSRNPLNKDNAIHRLRQAGIMVSNTESIVFEWLGVAEGETFKAISRLVR</sequence>
<proteinExistence type="predicted"/>
<dbReference type="EMBL" id="FZOA01000004">
    <property type="protein sequence ID" value="SNR80242.1"/>
    <property type="molecule type" value="Genomic_DNA"/>
</dbReference>
<accession>A0A238ZAY8</accession>
<dbReference type="OrthoDB" id="9796958at2"/>
<dbReference type="RefSeq" id="WP_089375281.1">
    <property type="nucleotide sequence ID" value="NZ_FZOA01000004.1"/>
</dbReference>
<feature type="domain" description="Isochorismatase-like" evidence="1">
    <location>
        <begin position="13"/>
        <end position="162"/>
    </location>
</feature>
<dbReference type="Gene3D" id="3.40.50.850">
    <property type="entry name" value="Isochorismatase-like"/>
    <property type="match status" value="1"/>
</dbReference>